<sequence length="614" mass="67244">VGAKETFEFSPCFEDFQCAKLKLPLDYFNGTYANESVSLAIIKLPAKVPIDDPRYGGPVLLNPGGPGGSGVALALLQGKQIQIIIDPASGSNGESKYYDIIGFDPRGIGYTEPPARCMPDMASSWSWRLRVGTEGMLGSSNAALGRLWSMTHAFGTSCKEASDANDGPDIKKYISTASVARDMLEIAEKHADWVAEKTAGLSVSRDVSDKKTVKLQYWGFSYGTYLGATFAALFPDRVGRVVLDGVVNVHDYNNALGQGSLHDTERNMHSFYTFCKGAGGELCPLALSSSSTENIEQRVKKIIGSLYHNPITITTAEHGPDIFTYTDLMAIIFSALYTPTYAFTFVAKILSDVENRGGPTLDSLTRNFIPTHVYQCPIGNSSLHIPWDTNVPGTSILCGDGIDQSPTTLEAFEEYWHLLNGISPSAGSLWAMLKMQCTAWKIRPLFRFGDDENFYGNTSYPILWISTTADPVTPLRSARIMQERFPGSGLLVQDSAGHCSISTPTPCSILRIREYFQRGALPDENTVCIPPPSPWSLNSTDSSSPFYDPSLGQPVYLTEEGYEEEMTAARDLQLWAIDHDFLGRHLAGPRVKSMMTSISAKDWVMVNGIDEIVI</sequence>
<dbReference type="Gene3D" id="3.40.50.1820">
    <property type="entry name" value="alpha/beta hydrolase"/>
    <property type="match status" value="1"/>
</dbReference>
<protein>
    <submittedName>
        <fullName evidence="5">Alpha/beta-hydrolase</fullName>
    </submittedName>
</protein>
<feature type="non-terminal residue" evidence="5">
    <location>
        <position position="1"/>
    </location>
</feature>
<dbReference type="Pfam" id="PF08386">
    <property type="entry name" value="Abhydrolase_4"/>
    <property type="match status" value="1"/>
</dbReference>
<dbReference type="InterPro" id="IPR000073">
    <property type="entry name" value="AB_hydrolase_1"/>
</dbReference>
<dbReference type="PANTHER" id="PTHR43248:SF25">
    <property type="entry name" value="AB HYDROLASE-1 DOMAIN-CONTAINING PROTEIN-RELATED"/>
    <property type="match status" value="1"/>
</dbReference>
<dbReference type="InterPro" id="IPR013595">
    <property type="entry name" value="Pept_S33_TAP-like_C"/>
</dbReference>
<comment type="similarity">
    <text evidence="1">Belongs to the peptidase S33 family.</text>
</comment>
<evidence type="ECO:0000313" key="5">
    <source>
        <dbReference type="EMBL" id="KAF2634048.1"/>
    </source>
</evidence>
<dbReference type="GO" id="GO:0016787">
    <property type="term" value="F:hydrolase activity"/>
    <property type="evidence" value="ECO:0007669"/>
    <property type="project" value="UniProtKB-KW"/>
</dbReference>
<feature type="domain" description="AB hydrolase-1" evidence="3">
    <location>
        <begin position="58"/>
        <end position="251"/>
    </location>
</feature>
<accession>A0A6A6RIX0</accession>
<dbReference type="SUPFAM" id="SSF53474">
    <property type="entry name" value="alpha/beta-Hydrolases"/>
    <property type="match status" value="1"/>
</dbReference>
<gene>
    <name evidence="5" type="ORF">P280DRAFT_414671</name>
</gene>
<dbReference type="PANTHER" id="PTHR43248">
    <property type="entry name" value="2-SUCCINYL-6-HYDROXY-2,4-CYCLOHEXADIENE-1-CARBOXYLATE SYNTHASE"/>
    <property type="match status" value="1"/>
</dbReference>
<dbReference type="InterPro" id="IPR029058">
    <property type="entry name" value="AB_hydrolase_fold"/>
</dbReference>
<keyword evidence="6" id="KW-1185">Reference proteome</keyword>
<evidence type="ECO:0000256" key="1">
    <source>
        <dbReference type="ARBA" id="ARBA00010088"/>
    </source>
</evidence>
<evidence type="ECO:0000259" key="4">
    <source>
        <dbReference type="Pfam" id="PF08386"/>
    </source>
</evidence>
<proteinExistence type="inferred from homology"/>
<keyword evidence="2 5" id="KW-0378">Hydrolase</keyword>
<name>A0A6A6RIX0_9PLEO</name>
<feature type="domain" description="Peptidase S33 tripeptidyl aminopeptidase-like C-terminal" evidence="4">
    <location>
        <begin position="424"/>
        <end position="528"/>
    </location>
</feature>
<dbReference type="InterPro" id="IPR051601">
    <property type="entry name" value="Serine_prot/Carboxylest_S33"/>
</dbReference>
<dbReference type="OrthoDB" id="425534at2759"/>
<evidence type="ECO:0000259" key="3">
    <source>
        <dbReference type="Pfam" id="PF00561"/>
    </source>
</evidence>
<organism evidence="5 6">
    <name type="scientific">Massarina eburnea CBS 473.64</name>
    <dbReference type="NCBI Taxonomy" id="1395130"/>
    <lineage>
        <taxon>Eukaryota</taxon>
        <taxon>Fungi</taxon>
        <taxon>Dikarya</taxon>
        <taxon>Ascomycota</taxon>
        <taxon>Pezizomycotina</taxon>
        <taxon>Dothideomycetes</taxon>
        <taxon>Pleosporomycetidae</taxon>
        <taxon>Pleosporales</taxon>
        <taxon>Massarineae</taxon>
        <taxon>Massarinaceae</taxon>
        <taxon>Massarina</taxon>
    </lineage>
</organism>
<evidence type="ECO:0000256" key="2">
    <source>
        <dbReference type="ARBA" id="ARBA00022801"/>
    </source>
</evidence>
<dbReference type="Pfam" id="PF00561">
    <property type="entry name" value="Abhydrolase_1"/>
    <property type="match status" value="1"/>
</dbReference>
<dbReference type="Proteomes" id="UP000799753">
    <property type="component" value="Unassembled WGS sequence"/>
</dbReference>
<reference evidence="5" key="1">
    <citation type="journal article" date="2020" name="Stud. Mycol.">
        <title>101 Dothideomycetes genomes: a test case for predicting lifestyles and emergence of pathogens.</title>
        <authorList>
            <person name="Haridas S."/>
            <person name="Albert R."/>
            <person name="Binder M."/>
            <person name="Bloem J."/>
            <person name="Labutti K."/>
            <person name="Salamov A."/>
            <person name="Andreopoulos B."/>
            <person name="Baker S."/>
            <person name="Barry K."/>
            <person name="Bills G."/>
            <person name="Bluhm B."/>
            <person name="Cannon C."/>
            <person name="Castanera R."/>
            <person name="Culley D."/>
            <person name="Daum C."/>
            <person name="Ezra D."/>
            <person name="Gonzalez J."/>
            <person name="Henrissat B."/>
            <person name="Kuo A."/>
            <person name="Liang C."/>
            <person name="Lipzen A."/>
            <person name="Lutzoni F."/>
            <person name="Magnuson J."/>
            <person name="Mondo S."/>
            <person name="Nolan M."/>
            <person name="Ohm R."/>
            <person name="Pangilinan J."/>
            <person name="Park H.-J."/>
            <person name="Ramirez L."/>
            <person name="Alfaro M."/>
            <person name="Sun H."/>
            <person name="Tritt A."/>
            <person name="Yoshinaga Y."/>
            <person name="Zwiers L.-H."/>
            <person name="Turgeon B."/>
            <person name="Goodwin S."/>
            <person name="Spatafora J."/>
            <person name="Crous P."/>
            <person name="Grigoriev I."/>
        </authorList>
    </citation>
    <scope>NUCLEOTIDE SEQUENCE</scope>
    <source>
        <strain evidence="5">CBS 473.64</strain>
    </source>
</reference>
<dbReference type="EMBL" id="MU006889">
    <property type="protein sequence ID" value="KAF2634048.1"/>
    <property type="molecule type" value="Genomic_DNA"/>
</dbReference>
<evidence type="ECO:0000313" key="6">
    <source>
        <dbReference type="Proteomes" id="UP000799753"/>
    </source>
</evidence>
<dbReference type="AlphaFoldDB" id="A0A6A6RIX0"/>